<dbReference type="RefSeq" id="WP_159804050.1">
    <property type="nucleotide sequence ID" value="NZ_BLJE01000001.1"/>
</dbReference>
<comment type="caution">
    <text evidence="7">The sequence shown here is derived from an EMBL/GenBank/DDBJ whole genome shotgun (WGS) entry which is preliminary data.</text>
</comment>
<keyword evidence="8" id="KW-1185">Reference proteome</keyword>
<feature type="transmembrane region" description="Helical" evidence="5">
    <location>
        <begin position="60"/>
        <end position="82"/>
    </location>
</feature>
<name>A0A6N6JAC2_9RHOB</name>
<reference evidence="7 8" key="1">
    <citation type="submission" date="2019-12" db="EMBL/GenBank/DDBJ databases">
        <title>Litoreibacter badius sp. nov., a novel bacteriochlorophyll a-containing bacterium in the genus Litoreibacter.</title>
        <authorList>
            <person name="Kanamuro M."/>
            <person name="Takabe Y."/>
            <person name="Mori K."/>
            <person name="Takaichi S."/>
            <person name="Hanada S."/>
        </authorList>
    </citation>
    <scope>NUCLEOTIDE SEQUENCE [LARGE SCALE GENOMIC DNA]</scope>
    <source>
        <strain evidence="7 8">K6</strain>
    </source>
</reference>
<keyword evidence="2 5" id="KW-0812">Transmembrane</keyword>
<dbReference type="Pfam" id="PF14378">
    <property type="entry name" value="PAP2_3"/>
    <property type="match status" value="1"/>
</dbReference>
<dbReference type="Proteomes" id="UP000436822">
    <property type="component" value="Unassembled WGS sequence"/>
</dbReference>
<dbReference type="PANTHER" id="PTHR31310:SF7">
    <property type="entry name" value="PA-PHOSPHATASE RELATED-FAMILY PROTEIN DDB_G0268928"/>
    <property type="match status" value="1"/>
</dbReference>
<accession>A0A6N6JAC2</accession>
<evidence type="ECO:0000259" key="6">
    <source>
        <dbReference type="Pfam" id="PF14378"/>
    </source>
</evidence>
<proteinExistence type="predicted"/>
<dbReference type="OrthoDB" id="9816314at2"/>
<organism evidence="7 8">
    <name type="scientific">Litoreibacter roseus</name>
    <dbReference type="NCBI Taxonomy" id="2601869"/>
    <lineage>
        <taxon>Bacteria</taxon>
        <taxon>Pseudomonadati</taxon>
        <taxon>Pseudomonadota</taxon>
        <taxon>Alphaproteobacteria</taxon>
        <taxon>Rhodobacterales</taxon>
        <taxon>Roseobacteraceae</taxon>
        <taxon>Litoreibacter</taxon>
    </lineage>
</organism>
<evidence type="ECO:0000313" key="7">
    <source>
        <dbReference type="EMBL" id="GFE63066.1"/>
    </source>
</evidence>
<evidence type="ECO:0000256" key="5">
    <source>
        <dbReference type="SAM" id="Phobius"/>
    </source>
</evidence>
<dbReference type="AlphaFoldDB" id="A0A6N6JAC2"/>
<evidence type="ECO:0000256" key="2">
    <source>
        <dbReference type="ARBA" id="ARBA00022692"/>
    </source>
</evidence>
<feature type="transmembrane region" description="Helical" evidence="5">
    <location>
        <begin position="205"/>
        <end position="230"/>
    </location>
</feature>
<dbReference type="InterPro" id="IPR052185">
    <property type="entry name" value="IPC_Synthase-Related"/>
</dbReference>
<dbReference type="PANTHER" id="PTHR31310">
    <property type="match status" value="1"/>
</dbReference>
<keyword evidence="3 5" id="KW-1133">Transmembrane helix</keyword>
<feature type="domain" description="Inositolphosphotransferase Aur1/Ipt1" evidence="6">
    <location>
        <begin position="142"/>
        <end position="340"/>
    </location>
</feature>
<feature type="transmembrane region" description="Helical" evidence="5">
    <location>
        <begin position="106"/>
        <end position="126"/>
    </location>
</feature>
<evidence type="ECO:0000256" key="3">
    <source>
        <dbReference type="ARBA" id="ARBA00022989"/>
    </source>
</evidence>
<feature type="transmembrane region" description="Helical" evidence="5">
    <location>
        <begin position="304"/>
        <end position="323"/>
    </location>
</feature>
<evidence type="ECO:0000256" key="4">
    <source>
        <dbReference type="ARBA" id="ARBA00023136"/>
    </source>
</evidence>
<comment type="subcellular location">
    <subcellularLocation>
        <location evidence="1">Membrane</location>
        <topology evidence="1">Multi-pass membrane protein</topology>
    </subcellularLocation>
</comment>
<dbReference type="GO" id="GO:0016020">
    <property type="term" value="C:membrane"/>
    <property type="evidence" value="ECO:0007669"/>
    <property type="project" value="UniProtKB-SubCell"/>
</dbReference>
<dbReference type="EMBL" id="BLJE01000001">
    <property type="protein sequence ID" value="GFE63066.1"/>
    <property type="molecule type" value="Genomic_DNA"/>
</dbReference>
<protein>
    <recommendedName>
        <fullName evidence="6">Inositolphosphotransferase Aur1/Ipt1 domain-containing protein</fullName>
    </recommendedName>
</protein>
<dbReference type="InterPro" id="IPR026841">
    <property type="entry name" value="Aur1/Ipt1"/>
</dbReference>
<gene>
    <name evidence="7" type="ORF">KIN_01400</name>
</gene>
<keyword evidence="4 5" id="KW-0472">Membrane</keyword>
<feature type="transmembrane region" description="Helical" evidence="5">
    <location>
        <begin position="329"/>
        <end position="347"/>
    </location>
</feature>
<evidence type="ECO:0000256" key="1">
    <source>
        <dbReference type="ARBA" id="ARBA00004141"/>
    </source>
</evidence>
<feature type="transmembrane region" description="Helical" evidence="5">
    <location>
        <begin position="174"/>
        <end position="193"/>
    </location>
</feature>
<feature type="transmembrane region" description="Helical" evidence="5">
    <location>
        <begin position="25"/>
        <end position="48"/>
    </location>
</feature>
<evidence type="ECO:0000313" key="8">
    <source>
        <dbReference type="Proteomes" id="UP000436822"/>
    </source>
</evidence>
<dbReference type="Gene3D" id="1.20.144.10">
    <property type="entry name" value="Phosphatidic acid phosphatase type 2/haloperoxidase"/>
    <property type="match status" value="1"/>
</dbReference>
<sequence>MTVVELGGTLSAAGKPLVLVNRYRFFVGLIVVHVLAALIVENATGIAFDISFVKRLSVLGGVMIPFFLVILTIRAFILMAIFDRPAKPIPAFASILWKVVGSWQRLLNGLFAMACLLVFFACFAYFKSIIPLYDAFSWDPAFAEIDRAMHFGRYPHEWLMPIFGTPFMTTSLNVAYHAWFFLLYFFMFVAWFAHKNQRARMTFLIALLLTWGVGGNLLATLFASAGPVYYEGLGYGTDYVPLMDALNTFAQTSPVWALDVQTMLWDSYVGPTEPNEGISAMPSMHVASSTLLAIGAFSFRRWAGIVMTIFLIIILIGSVHLAWHYAIDGYAGILITFVLWKISAWLCRDLPDGRETEQATQALV</sequence>
<feature type="transmembrane region" description="Helical" evidence="5">
    <location>
        <begin position="278"/>
        <end position="297"/>
    </location>
</feature>